<protein>
    <submittedName>
        <fullName evidence="2">Uncharacterized protein</fullName>
    </submittedName>
</protein>
<organism evidence="2 3">
    <name type="scientific">Pleurodeles waltl</name>
    <name type="common">Iberian ribbed newt</name>
    <dbReference type="NCBI Taxonomy" id="8319"/>
    <lineage>
        <taxon>Eukaryota</taxon>
        <taxon>Metazoa</taxon>
        <taxon>Chordata</taxon>
        <taxon>Craniata</taxon>
        <taxon>Vertebrata</taxon>
        <taxon>Euteleostomi</taxon>
        <taxon>Amphibia</taxon>
        <taxon>Batrachia</taxon>
        <taxon>Caudata</taxon>
        <taxon>Salamandroidea</taxon>
        <taxon>Salamandridae</taxon>
        <taxon>Pleurodelinae</taxon>
        <taxon>Pleurodeles</taxon>
    </lineage>
</organism>
<feature type="compositionally biased region" description="Basic residues" evidence="1">
    <location>
        <begin position="1"/>
        <end position="10"/>
    </location>
</feature>
<reference evidence="2" key="1">
    <citation type="journal article" date="2022" name="bioRxiv">
        <title>Sequencing and chromosome-scale assembly of the giantPleurodeles waltlgenome.</title>
        <authorList>
            <person name="Brown T."/>
            <person name="Elewa A."/>
            <person name="Iarovenko S."/>
            <person name="Subramanian E."/>
            <person name="Araus A.J."/>
            <person name="Petzold A."/>
            <person name="Susuki M."/>
            <person name="Suzuki K.-i.T."/>
            <person name="Hayashi T."/>
            <person name="Toyoda A."/>
            <person name="Oliveira C."/>
            <person name="Osipova E."/>
            <person name="Leigh N.D."/>
            <person name="Simon A."/>
            <person name="Yun M.H."/>
        </authorList>
    </citation>
    <scope>NUCLEOTIDE SEQUENCE</scope>
    <source>
        <strain evidence="2">20211129_DDA</strain>
        <tissue evidence="2">Liver</tissue>
    </source>
</reference>
<evidence type="ECO:0000313" key="2">
    <source>
        <dbReference type="EMBL" id="KAJ1088278.1"/>
    </source>
</evidence>
<feature type="region of interest" description="Disordered" evidence="1">
    <location>
        <begin position="1"/>
        <end position="30"/>
    </location>
</feature>
<dbReference type="Proteomes" id="UP001066276">
    <property type="component" value="Chromosome 11"/>
</dbReference>
<feature type="region of interest" description="Disordered" evidence="1">
    <location>
        <begin position="188"/>
        <end position="222"/>
    </location>
</feature>
<gene>
    <name evidence="2" type="ORF">NDU88_001436</name>
</gene>
<dbReference type="EMBL" id="JANPWB010000015">
    <property type="protein sequence ID" value="KAJ1088278.1"/>
    <property type="molecule type" value="Genomic_DNA"/>
</dbReference>
<name>A0AAV7LFX1_PLEWA</name>
<dbReference type="AlphaFoldDB" id="A0AAV7LFX1"/>
<evidence type="ECO:0000313" key="3">
    <source>
        <dbReference type="Proteomes" id="UP001066276"/>
    </source>
</evidence>
<sequence length="222" mass="23934">MELRRARKGVARIPLRGNSGSSSCSSGTGGAAAEKLRQGVQFKGNLEKGARRKTVTRVGYFSDESFVEESYILQESMAKEKVAQELQLLGEAGRLDHLVAGKETGISCQAHRVMDRVAAVVLACSPLLRAKSSVHCSQWANKTFWGTGFSEQTGLETGEALRCDTEVAAHRSPTLAFVTALLEWSNEDEGISAQEREGPGPWVPGGPKDTEKKAPQESLIMG</sequence>
<comment type="caution">
    <text evidence="2">The sequence shown here is derived from an EMBL/GenBank/DDBJ whole genome shotgun (WGS) entry which is preliminary data.</text>
</comment>
<proteinExistence type="predicted"/>
<evidence type="ECO:0000256" key="1">
    <source>
        <dbReference type="SAM" id="MobiDB-lite"/>
    </source>
</evidence>
<feature type="compositionally biased region" description="Low complexity" evidence="1">
    <location>
        <begin position="17"/>
        <end position="26"/>
    </location>
</feature>
<accession>A0AAV7LFX1</accession>
<keyword evidence="3" id="KW-1185">Reference proteome</keyword>